<organism evidence="3 4">
    <name type="scientific">Photobacterium gaetbulicola</name>
    <dbReference type="NCBI Taxonomy" id="1295392"/>
    <lineage>
        <taxon>Bacteria</taxon>
        <taxon>Pseudomonadati</taxon>
        <taxon>Pseudomonadota</taxon>
        <taxon>Gammaproteobacteria</taxon>
        <taxon>Vibrionales</taxon>
        <taxon>Vibrionaceae</taxon>
        <taxon>Photobacterium</taxon>
    </lineage>
</organism>
<protein>
    <submittedName>
        <fullName evidence="3">Uncharacterized protein</fullName>
    </submittedName>
</protein>
<gene>
    <name evidence="3" type="ORF">RJ45_22550</name>
</gene>
<dbReference type="AlphaFoldDB" id="A0A0B9GRS7"/>
<accession>A0A0B9GRS7</accession>
<reference evidence="3 4" key="1">
    <citation type="submission" date="2014-12" db="EMBL/GenBank/DDBJ databases">
        <title>Genome sequencing of Photobacterium gaetbulicola AD005a.</title>
        <authorList>
            <person name="Adrian T.G.S."/>
            <person name="Chan K.G."/>
        </authorList>
    </citation>
    <scope>NUCLEOTIDE SEQUENCE [LARGE SCALE GENOMIC DNA]</scope>
    <source>
        <strain evidence="3 4">AD005a</strain>
    </source>
</reference>
<dbReference type="PROSITE" id="PS51257">
    <property type="entry name" value="PROKAR_LIPOPROTEIN"/>
    <property type="match status" value="1"/>
</dbReference>
<dbReference type="Proteomes" id="UP000031278">
    <property type="component" value="Unassembled WGS sequence"/>
</dbReference>
<sequence>MLNKLTVGFFILLVSLLTGCGESPPPAPAPEVEESVEVMEVTEGSDVPTETEDAEEADEPEASEPEGSEETDSADGDSY</sequence>
<evidence type="ECO:0000256" key="2">
    <source>
        <dbReference type="SAM" id="SignalP"/>
    </source>
</evidence>
<dbReference type="EMBL" id="JWLZ01000200">
    <property type="protein sequence ID" value="KHT61486.1"/>
    <property type="molecule type" value="Genomic_DNA"/>
</dbReference>
<comment type="caution">
    <text evidence="3">The sequence shown here is derived from an EMBL/GenBank/DDBJ whole genome shotgun (WGS) entry which is preliminary data.</text>
</comment>
<feature type="signal peptide" evidence="2">
    <location>
        <begin position="1"/>
        <end position="20"/>
    </location>
</feature>
<feature type="chain" id="PRO_5002146526" evidence="2">
    <location>
        <begin position="21"/>
        <end position="79"/>
    </location>
</feature>
<keyword evidence="2" id="KW-0732">Signal</keyword>
<feature type="compositionally biased region" description="Acidic residues" evidence="1">
    <location>
        <begin position="49"/>
        <end position="79"/>
    </location>
</feature>
<evidence type="ECO:0000256" key="1">
    <source>
        <dbReference type="SAM" id="MobiDB-lite"/>
    </source>
</evidence>
<evidence type="ECO:0000313" key="3">
    <source>
        <dbReference type="EMBL" id="KHT61486.1"/>
    </source>
</evidence>
<proteinExistence type="predicted"/>
<feature type="region of interest" description="Disordered" evidence="1">
    <location>
        <begin position="21"/>
        <end position="79"/>
    </location>
</feature>
<dbReference type="RefSeq" id="WP_039467887.1">
    <property type="nucleotide sequence ID" value="NZ_JWLZ01000200.1"/>
</dbReference>
<evidence type="ECO:0000313" key="4">
    <source>
        <dbReference type="Proteomes" id="UP000031278"/>
    </source>
</evidence>
<name>A0A0B9GRS7_9GAMM</name>